<keyword evidence="2" id="KW-1185">Reference proteome</keyword>
<reference evidence="1" key="1">
    <citation type="submission" date="2024-02" db="EMBL/GenBank/DDBJ databases">
        <authorList>
            <consortium name="ELIXIR-Norway"/>
            <consortium name="Elixir Norway"/>
        </authorList>
    </citation>
    <scope>NUCLEOTIDE SEQUENCE</scope>
</reference>
<name>A0ABP0X1Z8_9BRYO</name>
<evidence type="ECO:0000313" key="1">
    <source>
        <dbReference type="EMBL" id="CAK9272280.1"/>
    </source>
</evidence>
<gene>
    <name evidence="1" type="ORF">CSSPJE1EN1_LOCUS17758</name>
</gene>
<accession>A0ABP0X1Z8</accession>
<sequence length="105" mass="11565">MGRHETHKKVECLQSLGAQLQPLGVSLCHLCPQLTLGVAFYLGIDYSAMPSIISQFKPNQQLHMSKFEETHAESLDHVSESLGCSFAPIQMLDTFPDQVAILPAL</sequence>
<protein>
    <submittedName>
        <fullName evidence="1">Uncharacterized protein</fullName>
    </submittedName>
</protein>
<dbReference type="EMBL" id="OZ020099">
    <property type="protein sequence ID" value="CAK9272280.1"/>
    <property type="molecule type" value="Genomic_DNA"/>
</dbReference>
<evidence type="ECO:0000313" key="2">
    <source>
        <dbReference type="Proteomes" id="UP001497444"/>
    </source>
</evidence>
<proteinExistence type="predicted"/>
<organism evidence="1 2">
    <name type="scientific">Sphagnum jensenii</name>
    <dbReference type="NCBI Taxonomy" id="128206"/>
    <lineage>
        <taxon>Eukaryota</taxon>
        <taxon>Viridiplantae</taxon>
        <taxon>Streptophyta</taxon>
        <taxon>Embryophyta</taxon>
        <taxon>Bryophyta</taxon>
        <taxon>Sphagnophytina</taxon>
        <taxon>Sphagnopsida</taxon>
        <taxon>Sphagnales</taxon>
        <taxon>Sphagnaceae</taxon>
        <taxon>Sphagnum</taxon>
    </lineage>
</organism>
<dbReference type="Proteomes" id="UP001497444">
    <property type="component" value="Chromosome 4"/>
</dbReference>